<gene>
    <name evidence="1" type="ORF">LL038_18515</name>
</gene>
<organism evidence="1 2">
    <name type="scientific">Clostridium estertheticum</name>
    <dbReference type="NCBI Taxonomy" id="238834"/>
    <lineage>
        <taxon>Bacteria</taxon>
        <taxon>Bacillati</taxon>
        <taxon>Bacillota</taxon>
        <taxon>Clostridia</taxon>
        <taxon>Eubacteriales</taxon>
        <taxon>Clostridiaceae</taxon>
        <taxon>Clostridium</taxon>
    </lineage>
</organism>
<name>A0AA47I699_9CLOT</name>
<dbReference type="RefSeq" id="WP_216124542.1">
    <property type="nucleotide sequence ID" value="NZ_CP086239.1"/>
</dbReference>
<reference evidence="1" key="1">
    <citation type="submission" date="2021-11" db="EMBL/GenBank/DDBJ databases">
        <title>Clostridia strains as spoilage organisms.</title>
        <authorList>
            <person name="Wambui J."/>
            <person name="Stevens M.J.A."/>
            <person name="Stephan R."/>
        </authorList>
    </citation>
    <scope>NUCLEOTIDE SEQUENCE</scope>
    <source>
        <strain evidence="1">CF009</strain>
    </source>
</reference>
<proteinExistence type="predicted"/>
<dbReference type="AlphaFoldDB" id="A0AA47I699"/>
<evidence type="ECO:0000313" key="1">
    <source>
        <dbReference type="EMBL" id="WAG59605.1"/>
    </source>
</evidence>
<dbReference type="EMBL" id="CP086239">
    <property type="protein sequence ID" value="WAG59605.1"/>
    <property type="molecule type" value="Genomic_DNA"/>
</dbReference>
<sequence>MCKSEEYAGILRIGERARDASDKIRGFLYQDLLAIDLIMTSNQEDKIYVEWVEDILIENSDDISIYQVKHYPESNLEFQEIYKNMFYQFLKFKLMESHKKEVTTYCLYQAKNYTDVNIEVNSSYIKKENDFNMINKSNIKERLNMCSNMPSRIELIFDEVACTNFLNEFNFQKKEKKNIEDTRKMLKTMLYNNVVVDPTLFQMIEKKNVEDILLAIAIQYIQTSYYKKLEDYKKRYMTKILLINYINGIVGIDERKCNERIKFIVLGYIDEFCSEIISEIEHDKNVETYKEIYFSTKDFFMENLKTKKQRFKFLNSISTDRYEELNWESYERNVKSETDRFLEHKTNINEFIKTIWKILFDIGCKDFSEYIKENDDCFFFEFLHEKANPVIILSSGNGDSSREASKALPRISKMCLKPQKWYLQGKLKGIYPYSFDINKIKDTKINGDFSLLHMEQDCFKIECMDCIACGQGEMDIKDVNLCGCIFDFNCIKGD</sequence>
<protein>
    <submittedName>
        <fullName evidence="1">Uncharacterized protein</fullName>
    </submittedName>
</protein>
<accession>A0AA47I699</accession>
<evidence type="ECO:0000313" key="2">
    <source>
        <dbReference type="Proteomes" id="UP001164733"/>
    </source>
</evidence>
<dbReference type="Proteomes" id="UP001164733">
    <property type="component" value="Chromosome"/>
</dbReference>